<evidence type="ECO:0000256" key="6">
    <source>
        <dbReference type="ARBA" id="ARBA00013958"/>
    </source>
</evidence>
<dbReference type="PANTHER" id="PTHR22939">
    <property type="entry name" value="SERINE PROTEASE FAMILY S1C HTRA-RELATED"/>
    <property type="match status" value="1"/>
</dbReference>
<dbReference type="InterPro" id="IPR001478">
    <property type="entry name" value="PDZ"/>
</dbReference>
<sequence>MKISTSQRLLAAVLLLALCALPTAAHGPSDYADLFEEASKSVVSVNSVTVLDGSQQQFPFFFGVPENNNGLESPFRSSGFGSGVIITPDGYILTNAHVIFDDQENQVVDSIEVILHDKRKVAAEVIGYDRYSDIALLKIDVEDPLPAAKIGDSDTLRIGNAVLAIGHPLGLDYSLTSGVVSSLNRSLAGGDSFERFVPFIQTDAAINPGNSGGPLLNAQGEVIGINSRIFAGRGGGFIGYSFAVPINLAMSVQTKLRGTGTIRRGMLGVTFNPEGITEADAKVWGLGDDVRGVLVNEVIEGTGAEAGGIEPGDVIIEYDGKAINDPNDFPRFIADTEPGTEVPIKLIRQGEEMVLPVTIGAIDDGGRLALLDEGGDDEESGTPYCMVLENLSAERKRAIGQTGGALLQGFDIDNCSDDVPQEMYKLKGGDIIIGVIIEGKLTVVENADALREVLRSLNTDTIGFRIIRGNSRRPFFITISLNT</sequence>
<accession>A0A930XXF1</accession>
<dbReference type="GO" id="GO:0004252">
    <property type="term" value="F:serine-type endopeptidase activity"/>
    <property type="evidence" value="ECO:0007669"/>
    <property type="project" value="InterPro"/>
</dbReference>
<dbReference type="Gene3D" id="2.40.10.120">
    <property type="match status" value="1"/>
</dbReference>
<evidence type="ECO:0000256" key="13">
    <source>
        <dbReference type="SAM" id="SignalP"/>
    </source>
</evidence>
<evidence type="ECO:0000256" key="11">
    <source>
        <dbReference type="ARBA" id="ARBA00023016"/>
    </source>
</evidence>
<keyword evidence="13" id="KW-0732">Signal</keyword>
<evidence type="ECO:0000259" key="14">
    <source>
        <dbReference type="PROSITE" id="PS50106"/>
    </source>
</evidence>
<keyword evidence="9" id="KW-0378">Hydrolase</keyword>
<dbReference type="InterPro" id="IPR036034">
    <property type="entry name" value="PDZ_sf"/>
</dbReference>
<comment type="catalytic activity">
    <reaction evidence="1">
        <text>Acts on substrates that are at least partially unfolded. The cleavage site P1 residue is normally between a pair of hydrophobic residues, such as Val-|-Val.</text>
        <dbReference type="EC" id="3.4.21.107"/>
    </reaction>
</comment>
<dbReference type="EMBL" id="JADHEI010000068">
    <property type="protein sequence ID" value="MBF2736027.1"/>
    <property type="molecule type" value="Genomic_DNA"/>
</dbReference>
<dbReference type="Pfam" id="PF13365">
    <property type="entry name" value="Trypsin_2"/>
    <property type="match status" value="1"/>
</dbReference>
<proteinExistence type="inferred from homology"/>
<evidence type="ECO:0000256" key="2">
    <source>
        <dbReference type="ARBA" id="ARBA00002610"/>
    </source>
</evidence>
<dbReference type="Pfam" id="PF13180">
    <property type="entry name" value="PDZ_2"/>
    <property type="match status" value="1"/>
</dbReference>
<evidence type="ECO:0000256" key="8">
    <source>
        <dbReference type="ARBA" id="ARBA00022764"/>
    </source>
</evidence>
<keyword evidence="7" id="KW-0645">Protease</keyword>
<evidence type="ECO:0000313" key="16">
    <source>
        <dbReference type="Proteomes" id="UP000604381"/>
    </source>
</evidence>
<evidence type="ECO:0000256" key="1">
    <source>
        <dbReference type="ARBA" id="ARBA00001772"/>
    </source>
</evidence>
<dbReference type="PRINTS" id="PR00834">
    <property type="entry name" value="PROTEASES2C"/>
</dbReference>
<dbReference type="AlphaFoldDB" id="A0A930XXF1"/>
<gene>
    <name evidence="15" type="ORF">ISN26_08215</name>
</gene>
<comment type="caution">
    <text evidence="15">The sequence shown here is derived from an EMBL/GenBank/DDBJ whole genome shotgun (WGS) entry which is preliminary data.</text>
</comment>
<name>A0A930XXF1_9GAMM</name>
<dbReference type="SUPFAM" id="SSF50494">
    <property type="entry name" value="Trypsin-like serine proteases"/>
    <property type="match status" value="1"/>
</dbReference>
<dbReference type="Proteomes" id="UP000604381">
    <property type="component" value="Unassembled WGS sequence"/>
</dbReference>
<dbReference type="EC" id="3.4.21.107" evidence="5"/>
<dbReference type="InterPro" id="IPR001940">
    <property type="entry name" value="Peptidase_S1C"/>
</dbReference>
<feature type="domain" description="PDZ" evidence="14">
    <location>
        <begin position="249"/>
        <end position="325"/>
    </location>
</feature>
<keyword evidence="11" id="KW-0346">Stress response</keyword>
<evidence type="ECO:0000256" key="3">
    <source>
        <dbReference type="ARBA" id="ARBA00004418"/>
    </source>
</evidence>
<comment type="subcellular location">
    <subcellularLocation>
        <location evidence="3">Periplasm</location>
    </subcellularLocation>
</comment>
<evidence type="ECO:0000256" key="12">
    <source>
        <dbReference type="ARBA" id="ARBA00032850"/>
    </source>
</evidence>
<dbReference type="PANTHER" id="PTHR22939:SF130">
    <property type="entry name" value="PERIPLASMIC SERINE ENDOPROTEASE DEGP-LIKE-RELATED"/>
    <property type="match status" value="1"/>
</dbReference>
<dbReference type="GO" id="GO:0042597">
    <property type="term" value="C:periplasmic space"/>
    <property type="evidence" value="ECO:0007669"/>
    <property type="project" value="UniProtKB-SubCell"/>
</dbReference>
<dbReference type="SMART" id="SM00228">
    <property type="entry name" value="PDZ"/>
    <property type="match status" value="1"/>
</dbReference>
<evidence type="ECO:0000256" key="5">
    <source>
        <dbReference type="ARBA" id="ARBA00013035"/>
    </source>
</evidence>
<evidence type="ECO:0000313" key="15">
    <source>
        <dbReference type="EMBL" id="MBF2736027.1"/>
    </source>
</evidence>
<protein>
    <recommendedName>
        <fullName evidence="6">Probable periplasmic serine endoprotease DegP-like</fullName>
        <ecNumber evidence="5">3.4.21.107</ecNumber>
    </recommendedName>
    <alternativeName>
        <fullName evidence="12">Protease Do</fullName>
    </alternativeName>
</protein>
<keyword evidence="10" id="KW-0720">Serine protease</keyword>
<feature type="signal peptide" evidence="13">
    <location>
        <begin position="1"/>
        <end position="25"/>
    </location>
</feature>
<evidence type="ECO:0000256" key="7">
    <source>
        <dbReference type="ARBA" id="ARBA00022670"/>
    </source>
</evidence>
<evidence type="ECO:0000256" key="4">
    <source>
        <dbReference type="ARBA" id="ARBA00010541"/>
    </source>
</evidence>
<organism evidence="15 16">
    <name type="scientific">Candidatus Amphirhobacter heronislandensis</name>
    <dbReference type="NCBI Taxonomy" id="1732024"/>
    <lineage>
        <taxon>Bacteria</taxon>
        <taxon>Pseudomonadati</taxon>
        <taxon>Pseudomonadota</taxon>
        <taxon>Gammaproteobacteria</taxon>
        <taxon>Candidatus Tethybacterales</taxon>
        <taxon>Candidatus Tethybacteraceae</taxon>
        <taxon>Candidatus Amphirhobacter</taxon>
    </lineage>
</organism>
<evidence type="ECO:0000256" key="10">
    <source>
        <dbReference type="ARBA" id="ARBA00022825"/>
    </source>
</evidence>
<dbReference type="PROSITE" id="PS50106">
    <property type="entry name" value="PDZ"/>
    <property type="match status" value="1"/>
</dbReference>
<dbReference type="Gene3D" id="2.30.42.10">
    <property type="match status" value="1"/>
</dbReference>
<dbReference type="InterPro" id="IPR009003">
    <property type="entry name" value="Peptidase_S1_PA"/>
</dbReference>
<feature type="chain" id="PRO_5037325818" description="Probable periplasmic serine endoprotease DegP-like" evidence="13">
    <location>
        <begin position="26"/>
        <end position="483"/>
    </location>
</feature>
<keyword evidence="16" id="KW-1185">Reference proteome</keyword>
<dbReference type="SUPFAM" id="SSF50156">
    <property type="entry name" value="PDZ domain-like"/>
    <property type="match status" value="1"/>
</dbReference>
<reference evidence="15" key="1">
    <citation type="submission" date="2020-10" db="EMBL/GenBank/DDBJ databases">
        <title>An improved Amphimedon queenslandica hologenome assembly reveals how three proteobacterial symbionts can extend the metabolic phenotypic of their marine sponge host.</title>
        <authorList>
            <person name="Degnan B."/>
            <person name="Degnan S."/>
            <person name="Xiang X."/>
        </authorList>
    </citation>
    <scope>NUCLEOTIDE SEQUENCE</scope>
    <source>
        <strain evidence="15">AqS2</strain>
    </source>
</reference>
<keyword evidence="8" id="KW-0574">Periplasm</keyword>
<dbReference type="GO" id="GO:0006508">
    <property type="term" value="P:proteolysis"/>
    <property type="evidence" value="ECO:0007669"/>
    <property type="project" value="UniProtKB-KW"/>
</dbReference>
<comment type="similarity">
    <text evidence="4">Belongs to the peptidase S1C family.</text>
</comment>
<evidence type="ECO:0000256" key="9">
    <source>
        <dbReference type="ARBA" id="ARBA00022801"/>
    </source>
</evidence>
<comment type="function">
    <text evidence="2">Might be efficient in the degradation of transiently denatured and unfolded proteins which accumulate in the periplasm following stress conditions.</text>
</comment>